<dbReference type="OrthoDB" id="9799840at2"/>
<accession>A0A3M8DNU9</accession>
<comment type="caution">
    <text evidence="1">The sequence shown here is derived from an EMBL/GenBank/DDBJ whole genome shotgun (WGS) entry which is preliminary data.</text>
</comment>
<dbReference type="Pfam" id="PF01042">
    <property type="entry name" value="Ribonuc_L-PSP"/>
    <property type="match status" value="1"/>
</dbReference>
<keyword evidence="2" id="KW-1185">Reference proteome</keyword>
<dbReference type="PANTHER" id="PTHR43857:SF1">
    <property type="entry name" value="YJGH FAMILY PROTEIN"/>
    <property type="match status" value="1"/>
</dbReference>
<dbReference type="Proteomes" id="UP000271031">
    <property type="component" value="Unassembled WGS sequence"/>
</dbReference>
<dbReference type="SUPFAM" id="SSF55298">
    <property type="entry name" value="YjgF-like"/>
    <property type="match status" value="1"/>
</dbReference>
<dbReference type="Gene3D" id="3.30.1330.40">
    <property type="entry name" value="RutC-like"/>
    <property type="match status" value="1"/>
</dbReference>
<dbReference type="InterPro" id="IPR006175">
    <property type="entry name" value="YjgF/YER057c/UK114"/>
</dbReference>
<dbReference type="AlphaFoldDB" id="A0A3M8DNU9"/>
<dbReference type="EMBL" id="RHHQ01000008">
    <property type="protein sequence ID" value="RNB89780.1"/>
    <property type="molecule type" value="Genomic_DNA"/>
</dbReference>
<evidence type="ECO:0000313" key="1">
    <source>
        <dbReference type="EMBL" id="RNB89780.1"/>
    </source>
</evidence>
<evidence type="ECO:0000313" key="2">
    <source>
        <dbReference type="Proteomes" id="UP000271031"/>
    </source>
</evidence>
<name>A0A3M8DNU9_9BACL</name>
<dbReference type="CDD" id="cd00448">
    <property type="entry name" value="YjgF_YER057c_UK114_family"/>
    <property type="match status" value="1"/>
</dbReference>
<sequence>MNIQRFRKFETKNFYPSHMGEQSHHIKNEFCMVVRAGNHIIMRGQTGFDLDGNFHGEGDVEAQAHNACRCIKQLLEEAGGSMNDVCKITVYLTDRSYRSKAYGVIAEHFKGVYPCSTGLIVNGLALPEMLVEIDVEAVVGGGSGGE</sequence>
<protein>
    <submittedName>
        <fullName evidence="1">RidA family protein</fullName>
    </submittedName>
</protein>
<proteinExistence type="predicted"/>
<reference evidence="1 2" key="1">
    <citation type="submission" date="2018-10" db="EMBL/GenBank/DDBJ databases">
        <title>Phylogenomics of Brevibacillus.</title>
        <authorList>
            <person name="Dunlap C."/>
        </authorList>
    </citation>
    <scope>NUCLEOTIDE SEQUENCE [LARGE SCALE GENOMIC DNA]</scope>
    <source>
        <strain evidence="1 2">JCM 15716</strain>
    </source>
</reference>
<dbReference type="InterPro" id="IPR035959">
    <property type="entry name" value="RutC-like_sf"/>
</dbReference>
<organism evidence="1 2">
    <name type="scientific">Brevibacillus fluminis</name>
    <dbReference type="NCBI Taxonomy" id="511487"/>
    <lineage>
        <taxon>Bacteria</taxon>
        <taxon>Bacillati</taxon>
        <taxon>Bacillota</taxon>
        <taxon>Bacilli</taxon>
        <taxon>Bacillales</taxon>
        <taxon>Paenibacillaceae</taxon>
        <taxon>Brevibacillus</taxon>
    </lineage>
</organism>
<gene>
    <name evidence="1" type="ORF">EDM56_11475</name>
</gene>
<dbReference type="PANTHER" id="PTHR43857">
    <property type="entry name" value="BLR7761 PROTEIN"/>
    <property type="match status" value="1"/>
</dbReference>
<dbReference type="RefSeq" id="WP_122918034.1">
    <property type="nucleotide sequence ID" value="NZ_RHHQ01000008.1"/>
</dbReference>